<sequence>MKRIDPNLLVRPSENARNYLKVLVENKTFDRMVDAYLFAAAYALKEDLDISEVRLTNRPELIEIGQVSPDVRLALEAGVHIICKRNYQPEPADGKEVLEILCKYGEVGLQELKERWEGKTYYQIQADIQKIIGE</sequence>
<dbReference type="RefSeq" id="WP_332866844.1">
    <property type="nucleotide sequence ID" value="NZ_JBAFSM010000046.1"/>
</dbReference>
<evidence type="ECO:0000313" key="1">
    <source>
        <dbReference type="EMBL" id="MEG3439358.1"/>
    </source>
</evidence>
<dbReference type="EMBL" id="JBAFSM010000046">
    <property type="protein sequence ID" value="MEG3439358.1"/>
    <property type="molecule type" value="Genomic_DNA"/>
</dbReference>
<dbReference type="AlphaFoldDB" id="A0AAW9QZS1"/>
<evidence type="ECO:0000313" key="2">
    <source>
        <dbReference type="Proteomes" id="UP001328733"/>
    </source>
</evidence>
<gene>
    <name evidence="1" type="ORF">V0288_19685</name>
</gene>
<organism evidence="1 2">
    <name type="scientific">Pannus brasiliensis CCIBt3594</name>
    <dbReference type="NCBI Taxonomy" id="1427578"/>
    <lineage>
        <taxon>Bacteria</taxon>
        <taxon>Bacillati</taxon>
        <taxon>Cyanobacteriota</taxon>
        <taxon>Cyanophyceae</taxon>
        <taxon>Oscillatoriophycideae</taxon>
        <taxon>Chroococcales</taxon>
        <taxon>Microcystaceae</taxon>
        <taxon>Pannus</taxon>
    </lineage>
</organism>
<proteinExistence type="predicted"/>
<name>A0AAW9QZS1_9CHRO</name>
<reference evidence="1 2" key="1">
    <citation type="submission" date="2024-01" db="EMBL/GenBank/DDBJ databases">
        <title>Genomic insights into the taxonomy and metabolism of the cyanobacterium Pannus brasiliensis CCIBt3594.</title>
        <authorList>
            <person name="Machado M."/>
            <person name="Botero N.B."/>
            <person name="Andreote A.P.D."/>
            <person name="Feitosa A.M.T."/>
            <person name="Popin R."/>
            <person name="Sivonen K."/>
            <person name="Fiore M.F."/>
        </authorList>
    </citation>
    <scope>NUCLEOTIDE SEQUENCE [LARGE SCALE GENOMIC DNA]</scope>
    <source>
        <strain evidence="1 2">CCIBt3594</strain>
    </source>
</reference>
<dbReference type="Proteomes" id="UP001328733">
    <property type="component" value="Unassembled WGS sequence"/>
</dbReference>
<protein>
    <submittedName>
        <fullName evidence="1">Uncharacterized protein</fullName>
    </submittedName>
</protein>
<keyword evidence="2" id="KW-1185">Reference proteome</keyword>
<accession>A0AAW9QZS1</accession>
<comment type="caution">
    <text evidence="1">The sequence shown here is derived from an EMBL/GenBank/DDBJ whole genome shotgun (WGS) entry which is preliminary data.</text>
</comment>